<dbReference type="OrthoDB" id="880456at2"/>
<dbReference type="Gene3D" id="3.30.530.20">
    <property type="match status" value="1"/>
</dbReference>
<dbReference type="SUPFAM" id="SSF55961">
    <property type="entry name" value="Bet v1-like"/>
    <property type="match status" value="1"/>
</dbReference>
<organism evidence="1 2">
    <name type="scientific">Chitinophaga niabensis</name>
    <dbReference type="NCBI Taxonomy" id="536979"/>
    <lineage>
        <taxon>Bacteria</taxon>
        <taxon>Pseudomonadati</taxon>
        <taxon>Bacteroidota</taxon>
        <taxon>Chitinophagia</taxon>
        <taxon>Chitinophagales</taxon>
        <taxon>Chitinophagaceae</taxon>
        <taxon>Chitinophaga</taxon>
    </lineage>
</organism>
<dbReference type="STRING" id="536979.SAMN04488055_5591"/>
<evidence type="ECO:0008006" key="3">
    <source>
        <dbReference type="Google" id="ProtNLM"/>
    </source>
</evidence>
<accession>A0A1N6KCR5</accession>
<evidence type="ECO:0000313" key="2">
    <source>
        <dbReference type="Proteomes" id="UP000185003"/>
    </source>
</evidence>
<evidence type="ECO:0000313" key="1">
    <source>
        <dbReference type="EMBL" id="SIO54379.1"/>
    </source>
</evidence>
<dbReference type="EMBL" id="FSRA01000002">
    <property type="protein sequence ID" value="SIO54379.1"/>
    <property type="molecule type" value="Genomic_DNA"/>
</dbReference>
<keyword evidence="2" id="KW-1185">Reference proteome</keyword>
<name>A0A1N6KCR5_9BACT</name>
<dbReference type="InterPro" id="IPR023393">
    <property type="entry name" value="START-like_dom_sf"/>
</dbReference>
<dbReference type="AlphaFoldDB" id="A0A1N6KCR5"/>
<proteinExistence type="predicted"/>
<sequence>MKTLLLVLNLSISINRSADDVYAYMANAENLPQWAAGLCTSIQRTNTANVWQINNGEARVRFVEKNKFRIVDHYVRAKPGEKEVYIPIRVIEHDDACEIVFTLFRLPGMTDEEFKKDMGNVQKDLDTIKAIMERKVN</sequence>
<dbReference type="Proteomes" id="UP000185003">
    <property type="component" value="Unassembled WGS sequence"/>
</dbReference>
<protein>
    <recommendedName>
        <fullName evidence="3">Polyketide cyclase / dehydrase and lipid transport</fullName>
    </recommendedName>
</protein>
<dbReference type="RefSeq" id="WP_074242808.1">
    <property type="nucleotide sequence ID" value="NZ_FSRA01000002.1"/>
</dbReference>
<reference evidence="1 2" key="1">
    <citation type="submission" date="2016-11" db="EMBL/GenBank/DDBJ databases">
        <authorList>
            <person name="Jaros S."/>
            <person name="Januszkiewicz K."/>
            <person name="Wedrychowicz H."/>
        </authorList>
    </citation>
    <scope>NUCLEOTIDE SEQUENCE [LARGE SCALE GENOMIC DNA]</scope>
    <source>
        <strain evidence="1 2">DSM 24787</strain>
    </source>
</reference>
<gene>
    <name evidence="1" type="ORF">SAMN04488055_5591</name>
</gene>